<evidence type="ECO:0000313" key="1">
    <source>
        <dbReference type="EMBL" id="SER42430.1"/>
    </source>
</evidence>
<dbReference type="EMBL" id="FOGF01000061">
    <property type="protein sequence ID" value="SER48705.1"/>
    <property type="molecule type" value="Genomic_DNA"/>
</dbReference>
<feature type="non-terminal residue" evidence="1">
    <location>
        <position position="1"/>
    </location>
</feature>
<accession>A0A1H9P2K8</accession>
<dbReference type="AlphaFoldDB" id="A0A1H9P2K8"/>
<proteinExistence type="predicted"/>
<protein>
    <submittedName>
        <fullName evidence="1">Tagatose 1,6-diphosphate aldolase</fullName>
    </submittedName>
</protein>
<evidence type="ECO:0000313" key="3">
    <source>
        <dbReference type="Proteomes" id="UP000198556"/>
    </source>
</evidence>
<gene>
    <name evidence="1" type="ORF">SAMN05421767_1501</name>
    <name evidence="2" type="ORF">SAMN05421767_1618</name>
</gene>
<evidence type="ECO:0000313" key="2">
    <source>
        <dbReference type="EMBL" id="SER48705.1"/>
    </source>
</evidence>
<dbReference type="EMBL" id="FOGF01000050">
    <property type="protein sequence ID" value="SER42430.1"/>
    <property type="molecule type" value="Genomic_DNA"/>
</dbReference>
<keyword evidence="3" id="KW-1185">Reference proteome</keyword>
<organism evidence="1 3">
    <name type="scientific">Granulicatella balaenopterae</name>
    <dbReference type="NCBI Taxonomy" id="137733"/>
    <lineage>
        <taxon>Bacteria</taxon>
        <taxon>Bacillati</taxon>
        <taxon>Bacillota</taxon>
        <taxon>Bacilli</taxon>
        <taxon>Lactobacillales</taxon>
        <taxon>Carnobacteriaceae</taxon>
        <taxon>Granulicatella</taxon>
    </lineage>
</organism>
<reference evidence="1 3" key="1">
    <citation type="submission" date="2016-10" db="EMBL/GenBank/DDBJ databases">
        <authorList>
            <person name="de Groot N.N."/>
        </authorList>
    </citation>
    <scope>NUCLEOTIDE SEQUENCE [LARGE SCALE GENOMIC DNA]</scope>
    <source>
        <strain evidence="1 3">DSM 15827</strain>
    </source>
</reference>
<dbReference type="Proteomes" id="UP000198556">
    <property type="component" value="Unassembled WGS sequence"/>
</dbReference>
<sequence>LQSTGRKNIEDLNEVLKTTATSWMERVEVK</sequence>
<name>A0A1H9P2K8_9LACT</name>